<dbReference type="PROSITE" id="PS00211">
    <property type="entry name" value="ABC_TRANSPORTER_1"/>
    <property type="match status" value="1"/>
</dbReference>
<keyword evidence="4 10" id="KW-0812">Transmembrane</keyword>
<evidence type="ECO:0000256" key="2">
    <source>
        <dbReference type="ARBA" id="ARBA00022448"/>
    </source>
</evidence>
<dbReference type="InterPro" id="IPR003439">
    <property type="entry name" value="ABC_transporter-like_ATP-bd"/>
</dbReference>
<dbReference type="PANTHER" id="PTHR42798">
    <property type="entry name" value="LIPOPROTEIN-RELEASING SYSTEM ATP-BINDING PROTEIN LOLD"/>
    <property type="match status" value="1"/>
</dbReference>
<evidence type="ECO:0000313" key="13">
    <source>
        <dbReference type="Proteomes" id="UP000886861"/>
    </source>
</evidence>
<evidence type="ECO:0000256" key="7">
    <source>
        <dbReference type="ARBA" id="ARBA00022989"/>
    </source>
</evidence>
<evidence type="ECO:0000256" key="9">
    <source>
        <dbReference type="ARBA" id="ARBA00038388"/>
    </source>
</evidence>
<dbReference type="InterPro" id="IPR003593">
    <property type="entry name" value="AAA+_ATPase"/>
</dbReference>
<feature type="transmembrane region" description="Helical" evidence="10">
    <location>
        <begin position="265"/>
        <end position="292"/>
    </location>
</feature>
<proteinExistence type="inferred from homology"/>
<dbReference type="Pfam" id="PF00005">
    <property type="entry name" value="ABC_tran"/>
    <property type="match status" value="1"/>
</dbReference>
<evidence type="ECO:0000256" key="10">
    <source>
        <dbReference type="SAM" id="Phobius"/>
    </source>
</evidence>
<reference evidence="12" key="2">
    <citation type="journal article" date="2021" name="PeerJ">
        <title>Extensive microbial diversity within the chicken gut microbiome revealed by metagenomics and culture.</title>
        <authorList>
            <person name="Gilroy R."/>
            <person name="Ravi A."/>
            <person name="Getino M."/>
            <person name="Pursley I."/>
            <person name="Horton D.L."/>
            <person name="Alikhan N.F."/>
            <person name="Baker D."/>
            <person name="Gharbi K."/>
            <person name="Hall N."/>
            <person name="Watson M."/>
            <person name="Adriaenssens E.M."/>
            <person name="Foster-Nyarko E."/>
            <person name="Jarju S."/>
            <person name="Secka A."/>
            <person name="Antonio M."/>
            <person name="Oren A."/>
            <person name="Chaudhuri R.R."/>
            <person name="La Ragione R."/>
            <person name="Hildebrand F."/>
            <person name="Pallen M.J."/>
        </authorList>
    </citation>
    <scope>NUCLEOTIDE SEQUENCE</scope>
    <source>
        <strain evidence="12">CHK186-9395</strain>
    </source>
</reference>
<dbReference type="FunFam" id="3.40.50.300:FF:000032">
    <property type="entry name" value="Export ABC transporter ATP-binding protein"/>
    <property type="match status" value="1"/>
</dbReference>
<keyword evidence="2" id="KW-0813">Transport</keyword>
<dbReference type="AlphaFoldDB" id="A0A9D1NEZ4"/>
<keyword evidence="6 12" id="KW-0067">ATP-binding</keyword>
<gene>
    <name evidence="12" type="ORF">IAA62_02765</name>
</gene>
<dbReference type="PROSITE" id="PS50893">
    <property type="entry name" value="ABC_TRANSPORTER_2"/>
    <property type="match status" value="1"/>
</dbReference>
<keyword evidence="3" id="KW-1003">Cell membrane</keyword>
<accession>A0A9D1NEZ4</accession>
<feature type="domain" description="ABC transporter" evidence="11">
    <location>
        <begin position="2"/>
        <end position="240"/>
    </location>
</feature>
<dbReference type="InterPro" id="IPR017871">
    <property type="entry name" value="ABC_transporter-like_CS"/>
</dbReference>
<dbReference type="GO" id="GO:0005524">
    <property type="term" value="F:ATP binding"/>
    <property type="evidence" value="ECO:0007669"/>
    <property type="project" value="UniProtKB-KW"/>
</dbReference>
<comment type="similarity">
    <text evidence="9">Belongs to the ABC transporter superfamily. Macrolide exporter (TC 3.A.1.122) family.</text>
</comment>
<dbReference type="Gene3D" id="3.40.50.300">
    <property type="entry name" value="P-loop containing nucleotide triphosphate hydrolases"/>
    <property type="match status" value="1"/>
</dbReference>
<dbReference type="Proteomes" id="UP000886861">
    <property type="component" value="Unassembled WGS sequence"/>
</dbReference>
<dbReference type="GO" id="GO:0022857">
    <property type="term" value="F:transmembrane transporter activity"/>
    <property type="evidence" value="ECO:0007669"/>
    <property type="project" value="UniProtKB-ARBA"/>
</dbReference>
<dbReference type="CDD" id="cd03255">
    <property type="entry name" value="ABC_MJ0796_LolCDE_FtsE"/>
    <property type="match status" value="1"/>
</dbReference>
<dbReference type="EMBL" id="DVOJ01000010">
    <property type="protein sequence ID" value="HIV01459.1"/>
    <property type="molecule type" value="Genomic_DNA"/>
</dbReference>
<dbReference type="InterPro" id="IPR027417">
    <property type="entry name" value="P-loop_NTPase"/>
</dbReference>
<dbReference type="GO" id="GO:0016887">
    <property type="term" value="F:ATP hydrolysis activity"/>
    <property type="evidence" value="ECO:0007669"/>
    <property type="project" value="InterPro"/>
</dbReference>
<evidence type="ECO:0000313" key="12">
    <source>
        <dbReference type="EMBL" id="HIV01459.1"/>
    </source>
</evidence>
<evidence type="ECO:0000256" key="3">
    <source>
        <dbReference type="ARBA" id="ARBA00022475"/>
    </source>
</evidence>
<dbReference type="InterPro" id="IPR017911">
    <property type="entry name" value="MacB-like_ATP-bd"/>
</dbReference>
<evidence type="ECO:0000256" key="5">
    <source>
        <dbReference type="ARBA" id="ARBA00022741"/>
    </source>
</evidence>
<feature type="transmembrane region" description="Helical" evidence="10">
    <location>
        <begin position="747"/>
        <end position="774"/>
    </location>
</feature>
<sequence>MLELKNISKHYNAGDLKVEALKDVSINFREHEFVSILGPSGCGKTTLLNIVGGLDKYTSGDLIIEGKSTKNFTDKDWDAYRNSKIGFVFQSYNLIPHLTVLENVELSLTLSGIKAKERKERAKNALSDVGLGDVINKKPNQLSGGQMQRVAIARALVNDPQIILADEPTGALDSETSVQIMEILKKISKRRLIVMVTHNKELAEKYSTRIINILDGVILNDSSPYSPRQKEKVEITAKKEKTSMSFLTAFNLSFKNLFSKKAKTFLTGFAGSIGIIGIALILAVSSGFTAYINNMQSDTLSGYPITISSVAIDYSALTSGGGMPEISEGEDGTLNVYNIQDILLDFGNFNYLSNDFVNYMQNYYKEDQEKNNPELNAMQIQYATNMFVLTDYNNEIVKLETSESVSSLSGSTSSIMFEGFDDKDYVLSYYDEVVGHYPSDKNEVALIIGDSNTISTTQLQSLGIGYTESNGTYEPISLESLIGKEYKVILNNDRYTEGLDENSNTTFTERTDYQTLYNLESAETLTISGVLRLKEDAASSLFSEGIMYLPEFRRDYTENCKNSEIAKRTVQDKKLYVPYKLDISELNMFIQDDNLFNFTDPYVMQYIIVNQYDTDITIDEVIELALQAVGASSIPTGIYIYPKTFEAKENVLNYIEEWNESEIGQGNNIIPTDATGFLTSTLGQLVDIISYVLIAFASISLIVSSIMIGIITYTSVIERTKEIGVLRSIGARKKDISRLFNAETTTIGLLSGILGIVVTYICCPIINVIINSLAGVNVGQIAMLNPLHALLLVAISVVLTLISGLIPSRIAAKKDPVVALRTE</sequence>
<reference evidence="12" key="1">
    <citation type="submission" date="2020-10" db="EMBL/GenBank/DDBJ databases">
        <authorList>
            <person name="Gilroy R."/>
        </authorList>
    </citation>
    <scope>NUCLEOTIDE SEQUENCE</scope>
    <source>
        <strain evidence="12">CHK186-9395</strain>
    </source>
</reference>
<keyword evidence="8 10" id="KW-0472">Membrane</keyword>
<name>A0A9D1NEZ4_9FIRM</name>
<evidence type="ECO:0000256" key="8">
    <source>
        <dbReference type="ARBA" id="ARBA00023136"/>
    </source>
</evidence>
<evidence type="ECO:0000256" key="1">
    <source>
        <dbReference type="ARBA" id="ARBA00004429"/>
    </source>
</evidence>
<evidence type="ECO:0000256" key="6">
    <source>
        <dbReference type="ARBA" id="ARBA00022840"/>
    </source>
</evidence>
<dbReference type="GO" id="GO:0005886">
    <property type="term" value="C:plasma membrane"/>
    <property type="evidence" value="ECO:0007669"/>
    <property type="project" value="UniProtKB-SubCell"/>
</dbReference>
<organism evidence="12 13">
    <name type="scientific">Candidatus Caccopulliclostridium gallistercoris</name>
    <dbReference type="NCBI Taxonomy" id="2840719"/>
    <lineage>
        <taxon>Bacteria</taxon>
        <taxon>Bacillati</taxon>
        <taxon>Bacillota</taxon>
        <taxon>Clostridia</taxon>
        <taxon>Candidatus Caccopulliclostridium</taxon>
    </lineage>
</organism>
<dbReference type="PANTHER" id="PTHR42798:SF6">
    <property type="entry name" value="CELL DIVISION ATP-BINDING PROTEIN FTSE"/>
    <property type="match status" value="1"/>
</dbReference>
<keyword evidence="7 10" id="KW-1133">Transmembrane helix</keyword>
<comment type="subcellular location">
    <subcellularLocation>
        <location evidence="1">Cell inner membrane</location>
        <topology evidence="1">Multi-pass membrane protein</topology>
    </subcellularLocation>
</comment>
<feature type="transmembrane region" description="Helical" evidence="10">
    <location>
        <begin position="688"/>
        <end position="713"/>
    </location>
</feature>
<feature type="transmembrane region" description="Helical" evidence="10">
    <location>
        <begin position="786"/>
        <end position="806"/>
    </location>
</feature>
<dbReference type="SUPFAM" id="SSF52540">
    <property type="entry name" value="P-loop containing nucleoside triphosphate hydrolases"/>
    <property type="match status" value="1"/>
</dbReference>
<protein>
    <submittedName>
        <fullName evidence="12">ATP-binding cassette domain-containing protein</fullName>
    </submittedName>
</protein>
<dbReference type="InterPro" id="IPR003838">
    <property type="entry name" value="ABC3_permease_C"/>
</dbReference>
<dbReference type="Pfam" id="PF02687">
    <property type="entry name" value="FtsX"/>
    <property type="match status" value="1"/>
</dbReference>
<evidence type="ECO:0000256" key="4">
    <source>
        <dbReference type="ARBA" id="ARBA00022692"/>
    </source>
</evidence>
<keyword evidence="5" id="KW-0547">Nucleotide-binding</keyword>
<evidence type="ECO:0000259" key="11">
    <source>
        <dbReference type="PROSITE" id="PS50893"/>
    </source>
</evidence>
<dbReference type="SMART" id="SM00382">
    <property type="entry name" value="AAA"/>
    <property type="match status" value="1"/>
</dbReference>
<dbReference type="GO" id="GO:0098796">
    <property type="term" value="C:membrane protein complex"/>
    <property type="evidence" value="ECO:0007669"/>
    <property type="project" value="UniProtKB-ARBA"/>
</dbReference>
<comment type="caution">
    <text evidence="12">The sequence shown here is derived from an EMBL/GenBank/DDBJ whole genome shotgun (WGS) entry which is preliminary data.</text>
</comment>